<dbReference type="InterPro" id="IPR050662">
    <property type="entry name" value="Sec-metab_biosynth-thioest"/>
</dbReference>
<protein>
    <submittedName>
        <fullName evidence="2">MBL fold metallo-hydrolase</fullName>
    </submittedName>
</protein>
<dbReference type="PANTHER" id="PTHR23131:SF4">
    <property type="entry name" value="METALLO-BETA-LACTAMASE SUPERFAMILY POTEIN"/>
    <property type="match status" value="1"/>
</dbReference>
<keyword evidence="3" id="KW-1185">Reference proteome</keyword>
<evidence type="ECO:0000313" key="3">
    <source>
        <dbReference type="Proteomes" id="UP001299970"/>
    </source>
</evidence>
<dbReference type="Gene3D" id="1.10.10.10">
    <property type="entry name" value="Winged helix-like DNA-binding domain superfamily/Winged helix DNA-binding domain"/>
    <property type="match status" value="1"/>
</dbReference>
<dbReference type="EMBL" id="JAKXMK010000043">
    <property type="protein sequence ID" value="MCH6171449.1"/>
    <property type="molecule type" value="Genomic_DNA"/>
</dbReference>
<dbReference type="SMART" id="SM00849">
    <property type="entry name" value="Lactamase_B"/>
    <property type="match status" value="1"/>
</dbReference>
<evidence type="ECO:0000259" key="1">
    <source>
        <dbReference type="SMART" id="SM00849"/>
    </source>
</evidence>
<dbReference type="PANTHER" id="PTHR23131">
    <property type="entry name" value="ENDORIBONUCLEASE LACTB2"/>
    <property type="match status" value="1"/>
</dbReference>
<gene>
    <name evidence="2" type="ORF">MMF94_37640</name>
</gene>
<dbReference type="InterPro" id="IPR001279">
    <property type="entry name" value="Metallo-B-lactamas"/>
</dbReference>
<dbReference type="Pfam" id="PF00753">
    <property type="entry name" value="Lactamase_B"/>
    <property type="match status" value="1"/>
</dbReference>
<feature type="domain" description="Metallo-beta-lactamase" evidence="1">
    <location>
        <begin position="37"/>
        <end position="253"/>
    </location>
</feature>
<dbReference type="InterPro" id="IPR036388">
    <property type="entry name" value="WH-like_DNA-bd_sf"/>
</dbReference>
<dbReference type="InterPro" id="IPR036866">
    <property type="entry name" value="RibonucZ/Hydroxyglut_hydro"/>
</dbReference>
<accession>A0ABS9TSC5</accession>
<dbReference type="Proteomes" id="UP001299970">
    <property type="component" value="Unassembled WGS sequence"/>
</dbReference>
<name>A0ABS9TSC5_9PSEU</name>
<dbReference type="RefSeq" id="WP_241042253.1">
    <property type="nucleotide sequence ID" value="NZ_BAAAJF010000038.1"/>
</dbReference>
<comment type="caution">
    <text evidence="2">The sequence shown here is derived from an EMBL/GenBank/DDBJ whole genome shotgun (WGS) entry which is preliminary data.</text>
</comment>
<evidence type="ECO:0000313" key="2">
    <source>
        <dbReference type="EMBL" id="MCH6171449.1"/>
    </source>
</evidence>
<proteinExistence type="predicted"/>
<dbReference type="Gene3D" id="3.60.15.10">
    <property type="entry name" value="Ribonuclease Z/Hydroxyacylglutathione hydrolase-like"/>
    <property type="match status" value="1"/>
</dbReference>
<sequence length="346" mass="37490">MIPDDEPDGDWTAPGVFRCAPGVYRIPLPLPNDGLRAVNIYAVADGDGWTLIDSGWALARADDLLRSALARLDSGLGDVRRFLVTHVHRDHYTQAVVLRREFGMRVALGRGEQPALEVINGPDRRGPAHLGRLRRAGGQALLPRIAAQGEAPHDSTVWEFPDDWIEDGAEFVLDAAAGGERVLQALATPGHTQGHVVFADHGGGLLFSGDHVLPRITPSIGFEAVTSPRPLADFIASLELVRARPDAAMLPAHGPVGMRVHERVDELLAHHAKRLDATLSAVQAGRSTAYEVAEALPWTRRDRRLDELDPFNAMLATLETSVHLDLLAERGLVTAGEENGIAHYTT</sequence>
<organism evidence="2 3">
    <name type="scientific">Pseudonocardia alaniniphila</name>
    <dbReference type="NCBI Taxonomy" id="75291"/>
    <lineage>
        <taxon>Bacteria</taxon>
        <taxon>Bacillati</taxon>
        <taxon>Actinomycetota</taxon>
        <taxon>Actinomycetes</taxon>
        <taxon>Pseudonocardiales</taxon>
        <taxon>Pseudonocardiaceae</taxon>
        <taxon>Pseudonocardia</taxon>
    </lineage>
</organism>
<reference evidence="2 3" key="1">
    <citation type="submission" date="2022-03" db="EMBL/GenBank/DDBJ databases">
        <title>Pseudonocardia alaer sp. nov., a novel actinomycete isolated from reed forest soil.</title>
        <authorList>
            <person name="Wang L."/>
        </authorList>
    </citation>
    <scope>NUCLEOTIDE SEQUENCE [LARGE SCALE GENOMIC DNA]</scope>
    <source>
        <strain evidence="2 3">Y-16303</strain>
    </source>
</reference>
<dbReference type="SUPFAM" id="SSF56281">
    <property type="entry name" value="Metallo-hydrolase/oxidoreductase"/>
    <property type="match status" value="1"/>
</dbReference>